<evidence type="ECO:0000256" key="7">
    <source>
        <dbReference type="SAM" id="SignalP"/>
    </source>
</evidence>
<dbReference type="GO" id="GO:0005507">
    <property type="term" value="F:copper ion binding"/>
    <property type="evidence" value="ECO:0007669"/>
    <property type="project" value="InterPro"/>
</dbReference>
<dbReference type="SUPFAM" id="SSF49503">
    <property type="entry name" value="Cupredoxins"/>
    <property type="match status" value="3"/>
</dbReference>
<gene>
    <name evidence="11" type="ORF">NA57DRAFT_64172</name>
</gene>
<dbReference type="Gene3D" id="2.60.40.420">
    <property type="entry name" value="Cupredoxins - blue copper proteins"/>
    <property type="match status" value="3"/>
</dbReference>
<evidence type="ECO:0000313" key="11">
    <source>
        <dbReference type="EMBL" id="KAF2101318.1"/>
    </source>
</evidence>
<evidence type="ECO:0000259" key="8">
    <source>
        <dbReference type="Pfam" id="PF00394"/>
    </source>
</evidence>
<dbReference type="InterPro" id="IPR011706">
    <property type="entry name" value="Cu-oxidase_C"/>
</dbReference>
<feature type="domain" description="Plastocyanin-like" evidence="9">
    <location>
        <begin position="466"/>
        <end position="589"/>
    </location>
</feature>
<comment type="caution">
    <text evidence="11">The sequence shown here is derived from an EMBL/GenBank/DDBJ whole genome shotgun (WGS) entry which is preliminary data.</text>
</comment>
<dbReference type="CDD" id="cd13876">
    <property type="entry name" value="CuRO_2_Abr2_like"/>
    <property type="match status" value="1"/>
</dbReference>
<keyword evidence="3 7" id="KW-0732">Signal</keyword>
<dbReference type="InterPro" id="IPR001117">
    <property type="entry name" value="Cu-oxidase_2nd"/>
</dbReference>
<name>A0A9P4IL78_9PEZI</name>
<feature type="domain" description="Plastocyanin-like" evidence="8">
    <location>
        <begin position="188"/>
        <end position="384"/>
    </location>
</feature>
<evidence type="ECO:0000259" key="10">
    <source>
        <dbReference type="Pfam" id="PF07732"/>
    </source>
</evidence>
<evidence type="ECO:0000256" key="2">
    <source>
        <dbReference type="ARBA" id="ARBA00022723"/>
    </source>
</evidence>
<dbReference type="AlphaFoldDB" id="A0A9P4IL78"/>
<keyword evidence="5" id="KW-0186">Copper</keyword>
<dbReference type="PANTHER" id="PTHR11709">
    <property type="entry name" value="MULTI-COPPER OXIDASE"/>
    <property type="match status" value="1"/>
</dbReference>
<dbReference type="EMBL" id="ML978123">
    <property type="protein sequence ID" value="KAF2101318.1"/>
    <property type="molecule type" value="Genomic_DNA"/>
</dbReference>
<keyword evidence="12" id="KW-1185">Reference proteome</keyword>
<dbReference type="CDD" id="cd13850">
    <property type="entry name" value="CuRO_1_Abr2_like"/>
    <property type="match status" value="1"/>
</dbReference>
<comment type="similarity">
    <text evidence="1">Belongs to the multicopper oxidase family.</text>
</comment>
<evidence type="ECO:0000256" key="3">
    <source>
        <dbReference type="ARBA" id="ARBA00022729"/>
    </source>
</evidence>
<sequence>MLSSHFLQSVLSFLLVSTLSAASAVPYPRSGSSKPRTVYFELDLTWGPISPDGHTRNGILMNGQFPGPLLELCDGDSVEFLVHNNLPFEETIHFHGIEQKGSPWSDGVPGLSQRGIKSGESFLYKWTAVDQYGTYWYHSHDRNHILDGLYGPILIHPKPDEPTPLRTISKDAKQVFRMQEAEYNPKLVLISDWSHFTSDQFFGIETSVGIDNFCVDSVLINGKGSEYCLPQSEINALTNPLFTSMNVTLTAKGCIPATLPLAQGDFPHDFSKLPPTAFDVCEPSTGPHEIIEVDAADEWVSIDFISTSGINVFTAAIDEHPMWIYSVDGRHITPVLIDAITIANGNRYSAMVKLDKKPGDYTIRMANPGINQLISGFATLRYKGSKNTFKSTPFINYAAVNTTPSVIMFDETTIKPFPPTKPNPTADRTFHLLINRTGATWEWTLSGKESFGLNLEDVTPLLFDPNSSLGKNKNLTITTKMGEWVDIIVQVTFPLQPPHPLHKHSNKGYLIGQGIGAFNWSTTAEALKEIPQSFNLNDPPFRDGYTTLPTSTEPSWTVLRYHVENPGAFLFHCHIQTHLGGGMAVAILDGIDEFPKVPSEYLHGNGITGGHGYGYGSKKQHHY</sequence>
<evidence type="ECO:0000259" key="9">
    <source>
        <dbReference type="Pfam" id="PF07731"/>
    </source>
</evidence>
<evidence type="ECO:0000256" key="6">
    <source>
        <dbReference type="ARBA" id="ARBA00023180"/>
    </source>
</evidence>
<evidence type="ECO:0000313" key="12">
    <source>
        <dbReference type="Proteomes" id="UP000799772"/>
    </source>
</evidence>
<feature type="chain" id="PRO_5040445386" evidence="7">
    <location>
        <begin position="25"/>
        <end position="623"/>
    </location>
</feature>
<feature type="domain" description="Plastocyanin-like" evidence="10">
    <location>
        <begin position="45"/>
        <end position="159"/>
    </location>
</feature>
<evidence type="ECO:0000256" key="4">
    <source>
        <dbReference type="ARBA" id="ARBA00023002"/>
    </source>
</evidence>
<accession>A0A9P4IL78</accession>
<proteinExistence type="inferred from homology"/>
<dbReference type="OrthoDB" id="2121828at2759"/>
<organism evidence="11 12">
    <name type="scientific">Rhizodiscina lignyota</name>
    <dbReference type="NCBI Taxonomy" id="1504668"/>
    <lineage>
        <taxon>Eukaryota</taxon>
        <taxon>Fungi</taxon>
        <taxon>Dikarya</taxon>
        <taxon>Ascomycota</taxon>
        <taxon>Pezizomycotina</taxon>
        <taxon>Dothideomycetes</taxon>
        <taxon>Pleosporomycetidae</taxon>
        <taxon>Aulographales</taxon>
        <taxon>Rhizodiscinaceae</taxon>
        <taxon>Rhizodiscina</taxon>
    </lineage>
</organism>
<dbReference type="Pfam" id="PF07731">
    <property type="entry name" value="Cu-oxidase_2"/>
    <property type="match status" value="1"/>
</dbReference>
<dbReference type="Pfam" id="PF00394">
    <property type="entry name" value="Cu-oxidase"/>
    <property type="match status" value="1"/>
</dbReference>
<reference evidence="11" key="1">
    <citation type="journal article" date="2020" name="Stud. Mycol.">
        <title>101 Dothideomycetes genomes: a test case for predicting lifestyles and emergence of pathogens.</title>
        <authorList>
            <person name="Haridas S."/>
            <person name="Albert R."/>
            <person name="Binder M."/>
            <person name="Bloem J."/>
            <person name="Labutti K."/>
            <person name="Salamov A."/>
            <person name="Andreopoulos B."/>
            <person name="Baker S."/>
            <person name="Barry K."/>
            <person name="Bills G."/>
            <person name="Bluhm B."/>
            <person name="Cannon C."/>
            <person name="Castanera R."/>
            <person name="Culley D."/>
            <person name="Daum C."/>
            <person name="Ezra D."/>
            <person name="Gonzalez J."/>
            <person name="Henrissat B."/>
            <person name="Kuo A."/>
            <person name="Liang C."/>
            <person name="Lipzen A."/>
            <person name="Lutzoni F."/>
            <person name="Magnuson J."/>
            <person name="Mondo S."/>
            <person name="Nolan M."/>
            <person name="Ohm R."/>
            <person name="Pangilinan J."/>
            <person name="Park H.-J."/>
            <person name="Ramirez L."/>
            <person name="Alfaro M."/>
            <person name="Sun H."/>
            <person name="Tritt A."/>
            <person name="Yoshinaga Y."/>
            <person name="Zwiers L.-H."/>
            <person name="Turgeon B."/>
            <person name="Goodwin S."/>
            <person name="Spatafora J."/>
            <person name="Crous P."/>
            <person name="Grigoriev I."/>
        </authorList>
    </citation>
    <scope>NUCLEOTIDE SEQUENCE</scope>
    <source>
        <strain evidence="11">CBS 133067</strain>
    </source>
</reference>
<dbReference type="InterPro" id="IPR045087">
    <property type="entry name" value="Cu-oxidase_fam"/>
</dbReference>
<feature type="signal peptide" evidence="7">
    <location>
        <begin position="1"/>
        <end position="24"/>
    </location>
</feature>
<dbReference type="FunFam" id="2.60.40.420:FF:000036">
    <property type="entry name" value="L-ascorbate oxidase"/>
    <property type="match status" value="1"/>
</dbReference>
<evidence type="ECO:0000256" key="5">
    <source>
        <dbReference type="ARBA" id="ARBA00023008"/>
    </source>
</evidence>
<dbReference type="CDD" id="cd13898">
    <property type="entry name" value="CuRO_3_Abr2_like"/>
    <property type="match status" value="1"/>
</dbReference>
<keyword evidence="6" id="KW-0325">Glycoprotein</keyword>
<dbReference type="InterPro" id="IPR008972">
    <property type="entry name" value="Cupredoxin"/>
</dbReference>
<dbReference type="Pfam" id="PF07732">
    <property type="entry name" value="Cu-oxidase_3"/>
    <property type="match status" value="1"/>
</dbReference>
<keyword evidence="2" id="KW-0479">Metal-binding</keyword>
<dbReference type="Proteomes" id="UP000799772">
    <property type="component" value="Unassembled WGS sequence"/>
</dbReference>
<dbReference type="PROSITE" id="PS00080">
    <property type="entry name" value="MULTICOPPER_OXIDASE2"/>
    <property type="match status" value="1"/>
</dbReference>
<evidence type="ECO:0000256" key="1">
    <source>
        <dbReference type="ARBA" id="ARBA00010609"/>
    </source>
</evidence>
<dbReference type="InterPro" id="IPR033138">
    <property type="entry name" value="Cu_oxidase_CS"/>
</dbReference>
<dbReference type="PANTHER" id="PTHR11709:SF488">
    <property type="entry name" value="LACCASE-RELATED"/>
    <property type="match status" value="1"/>
</dbReference>
<protein>
    <submittedName>
        <fullName evidence="11">Laccase TilA</fullName>
    </submittedName>
</protein>
<keyword evidence="4" id="KW-0560">Oxidoreductase</keyword>
<dbReference type="InterPro" id="IPR002355">
    <property type="entry name" value="Cu_oxidase_Cu_BS"/>
</dbReference>
<dbReference type="GO" id="GO:0016491">
    <property type="term" value="F:oxidoreductase activity"/>
    <property type="evidence" value="ECO:0007669"/>
    <property type="project" value="UniProtKB-KW"/>
</dbReference>
<dbReference type="PROSITE" id="PS00079">
    <property type="entry name" value="MULTICOPPER_OXIDASE1"/>
    <property type="match status" value="2"/>
</dbReference>
<dbReference type="InterPro" id="IPR011707">
    <property type="entry name" value="Cu-oxidase-like_N"/>
</dbReference>